<protein>
    <submittedName>
        <fullName evidence="4">Podospora anserina S mat+ genomic DNA chromosome 5, supercontig 7</fullName>
    </submittedName>
</protein>
<dbReference type="Pfam" id="PF03707">
    <property type="entry name" value="MHYT"/>
    <property type="match status" value="2"/>
</dbReference>
<keyword evidence="2" id="KW-0812">Transmembrane</keyword>
<dbReference type="PANTHER" id="PTHR35152:SF1">
    <property type="entry name" value="DOMAIN SIGNALLING PROTEIN, PUTATIVE (AFU_ORTHOLOGUE AFUA_5G11310)-RELATED"/>
    <property type="match status" value="1"/>
</dbReference>
<sequence length="956" mass="104029">MSPAMDSAAYDAGLAQYIGHPVPYQFDPALLTLSYAVSLVGAASTLELINRRTSRKGYYNKYGVPSPDRCASASVTMGGVSIWCMHYIGNRATSLLNGQPELQVVYSVRVTVASFFVPILVLCAAFFVVTSTRNASGVNWWRIGVSGMLSGGAICGMHYLGNASISNYHCSYRPANVVGSALIAVAASTVALALFFVFRASWTNSWWKRTGCAIVLAGAVSGMHWCGAVGTTYRLMHLHSSSEMDTRNVTVIVISCLSVAACAVMAGTAIYSARVRQSYASKAQRITLAAAVFDHQGRILVSPDGALPSEEITSKFLQKTQNDVFSTAHPLFHWVFQASRNWSSVTVLLGKMKNHLAELPHRGRNVRTGISLVDDDGHVIDNYNVIFRELFCLAAAGLADKMNENLTDAGILWDEILSTGGQPDAVSLRSNSTGKTQGPVPITSRDADMAEKGVTIHRHNHGSLMCLVRAVDNPRVMDRLEASGYCFADPHQVAHIIGTKMQIRTAHLEQKLANMRDYAHGTMLDPGVHVGLFAVRTQVDSHHGHGFDLLVQKQARNLLPSVEMPLDRLEPSHLEFLRQLHGHSVQAILQRLRRVQDIAPRNAAFAALLSDAVRGLRSATNDKILDDAKLISRVAQVPCRSPAGSMATRLATCSMITFSIMIPIHIKVKVPDHAFVPLYFFKTQQLVYANSPHAAAFARNVHRELSPVLNSASTAPSKSLSSQLPFTMFSRFRRHRRPSLETRQVRASKLVSSSRECMAPATPSNNPSVVSLGLYRGASSTNGQDPDTDQLSDSTLAPERPQHRQRPTYDQQRATGPKLNVQPNNGKQHKHNKSFGGMGIMISQEVTVDVDATTTAVGPKSPAVALAAEEVEMVDETKRIHEADENPTPASPQIPGRKNGTFVQEIELENVTSVLNLNGGTGFSTARVEVKKDGDAAETQTFVDELFSDCLALAKY</sequence>
<evidence type="ECO:0000313" key="6">
    <source>
        <dbReference type="Proteomes" id="UP000001197"/>
    </source>
</evidence>
<feature type="transmembrane region" description="Helical" evidence="2">
    <location>
        <begin position="29"/>
        <end position="49"/>
    </location>
</feature>
<evidence type="ECO:0000313" key="5">
    <source>
        <dbReference type="EMBL" id="CDP29713.1"/>
    </source>
</evidence>
<dbReference type="EMBL" id="CU633461">
    <property type="protein sequence ID" value="CAP62302.1"/>
    <property type="molecule type" value="Genomic_DNA"/>
</dbReference>
<dbReference type="KEGG" id="pan:PODANSg1542"/>
<reference evidence="5" key="4">
    <citation type="submission" date="2015-04" db="EMBL/GenBank/DDBJ databases">
        <title>Maintaining two mating types: Structure of the mating type locus and its role in heterokaryosis in Podospora anserina.</title>
        <authorList>
            <person name="Grognet P."/>
            <person name="Bidard F."/>
            <person name="Kuchly C."/>
            <person name="Chan Ho Tong L."/>
            <person name="Coppin E."/>
            <person name="Ait Benkhali J."/>
            <person name="Couloux A."/>
            <person name="Wincker P."/>
            <person name="Debuchy R."/>
            <person name="Silar P."/>
        </authorList>
    </citation>
    <scope>NUCLEOTIDE SEQUENCE</scope>
</reference>
<dbReference type="InterPro" id="IPR005330">
    <property type="entry name" value="MHYT_dom"/>
</dbReference>
<dbReference type="OrthoDB" id="264015at2759"/>
<feature type="transmembrane region" description="Helical" evidence="2">
    <location>
        <begin position="140"/>
        <end position="160"/>
    </location>
</feature>
<dbReference type="eggNOG" id="ENOG502R57D">
    <property type="taxonomic scope" value="Eukaryota"/>
</dbReference>
<evidence type="ECO:0000313" key="4">
    <source>
        <dbReference type="EMBL" id="CAP62302.1"/>
    </source>
</evidence>
<evidence type="ECO:0000259" key="3">
    <source>
        <dbReference type="PROSITE" id="PS50924"/>
    </source>
</evidence>
<feature type="region of interest" description="Disordered" evidence="1">
    <location>
        <begin position="735"/>
        <end position="830"/>
    </location>
</feature>
<accession>B2AFT1</accession>
<name>B2AFT1_PODAN</name>
<dbReference type="AlphaFoldDB" id="B2AFT1"/>
<dbReference type="EMBL" id="FO904940">
    <property type="protein sequence ID" value="CDP29713.1"/>
    <property type="molecule type" value="Genomic_DNA"/>
</dbReference>
<dbReference type="PANTHER" id="PTHR35152">
    <property type="entry name" value="DOMAIN SIGNALLING PROTEIN, PUTATIVE (AFU_ORTHOLOGUE AFUA_5G11310)-RELATED"/>
    <property type="match status" value="1"/>
</dbReference>
<keyword evidence="2" id="KW-0472">Membrane</keyword>
<feature type="transmembrane region" description="Helical" evidence="2">
    <location>
        <begin position="250"/>
        <end position="273"/>
    </location>
</feature>
<evidence type="ECO:0000256" key="2">
    <source>
        <dbReference type="SAM" id="Phobius"/>
    </source>
</evidence>
<dbReference type="RefSeq" id="XP_001904520.1">
    <property type="nucleotide sequence ID" value="XM_001904485.1"/>
</dbReference>
<feature type="transmembrane region" description="Helical" evidence="2">
    <location>
        <begin position="210"/>
        <end position="230"/>
    </location>
</feature>
<reference evidence="4 6" key="1">
    <citation type="journal article" date="2008" name="Genome Biol.">
        <title>The genome sequence of the model ascomycete fungus Podospora anserina.</title>
        <authorList>
            <person name="Espagne E."/>
            <person name="Lespinet O."/>
            <person name="Malagnac F."/>
            <person name="Da Silva C."/>
            <person name="Jaillon O."/>
            <person name="Porcel B.M."/>
            <person name="Couloux A."/>
            <person name="Aury J.-M."/>
            <person name="Segurens B."/>
            <person name="Poulain J."/>
            <person name="Anthouard V."/>
            <person name="Grossetete S."/>
            <person name="Khalili H."/>
            <person name="Coppin E."/>
            <person name="Dequard-Chablat M."/>
            <person name="Picard M."/>
            <person name="Contamine V."/>
            <person name="Arnaise S."/>
            <person name="Bourdais A."/>
            <person name="Berteaux-Lecellier V."/>
            <person name="Gautheret D."/>
            <person name="de Vries R.P."/>
            <person name="Battaglia E."/>
            <person name="Coutinho P.M."/>
            <person name="Danchin E.G.J."/>
            <person name="Henrissat B."/>
            <person name="El Khoury R."/>
            <person name="Sainsard-Chanet A."/>
            <person name="Boivin A."/>
            <person name="Pinan-Lucarre B."/>
            <person name="Sellem C.H."/>
            <person name="Debuchy R."/>
            <person name="Wincker P."/>
            <person name="Weissenbach J."/>
            <person name="Silar P."/>
        </authorList>
    </citation>
    <scope>NUCLEOTIDE SEQUENCE [LARGE SCALE GENOMIC DNA]</scope>
    <source>
        <strain evidence="6">S / ATCC MYA-4624 / DSM 980 / FGSC 10383</strain>
        <strain evidence="4">S mat+</strain>
    </source>
</reference>
<organism evidence="4">
    <name type="scientific">Podospora anserina (strain S / ATCC MYA-4624 / DSM 980 / FGSC 10383)</name>
    <name type="common">Pleurage anserina</name>
    <dbReference type="NCBI Taxonomy" id="515849"/>
    <lineage>
        <taxon>Eukaryota</taxon>
        <taxon>Fungi</taxon>
        <taxon>Dikarya</taxon>
        <taxon>Ascomycota</taxon>
        <taxon>Pezizomycotina</taxon>
        <taxon>Sordariomycetes</taxon>
        <taxon>Sordariomycetidae</taxon>
        <taxon>Sordariales</taxon>
        <taxon>Podosporaceae</taxon>
        <taxon>Podospora</taxon>
        <taxon>Podospora anserina</taxon>
    </lineage>
</organism>
<dbReference type="HOGENOM" id="CLU_008375_1_0_1"/>
<dbReference type="Proteomes" id="UP000001197">
    <property type="component" value="Chromosome 5"/>
</dbReference>
<proteinExistence type="predicted"/>
<dbReference type="STRING" id="515849.B2AFT1"/>
<gene>
    <name evidence="4" type="ORF">PODANS_5_12520</name>
</gene>
<feature type="compositionally biased region" description="Polar residues" evidence="1">
    <location>
        <begin position="778"/>
        <end position="795"/>
    </location>
</feature>
<reference evidence="4" key="2">
    <citation type="submission" date="2008-07" db="EMBL/GenBank/DDBJ databases">
        <authorList>
            <person name="Genoscope - CEA"/>
        </authorList>
    </citation>
    <scope>NUCLEOTIDE SEQUENCE</scope>
    <source>
        <strain evidence="4">S mat+</strain>
    </source>
</reference>
<evidence type="ECO:0000256" key="1">
    <source>
        <dbReference type="SAM" id="MobiDB-lite"/>
    </source>
</evidence>
<dbReference type="PROSITE" id="PS50924">
    <property type="entry name" value="MHYT"/>
    <property type="match status" value="1"/>
</dbReference>
<dbReference type="VEuPathDB" id="FungiDB:PODANS_5_12520"/>
<feature type="domain" description="MHYT" evidence="3">
    <location>
        <begin position="26"/>
        <end position="234"/>
    </location>
</feature>
<dbReference type="GeneID" id="6188581"/>
<keyword evidence="2" id="KW-1133">Transmembrane helix</keyword>
<reference evidence="6" key="3">
    <citation type="journal article" date="2014" name="Genetics">
        <title>Maintaining two mating types: Structure of the mating type locus and its role in heterokaryosis in Podospora anserina.</title>
        <authorList>
            <person name="Grognet P."/>
            <person name="Bidard F."/>
            <person name="Kuchly C."/>
            <person name="Tong L.C.H."/>
            <person name="Coppin E."/>
            <person name="Benkhali J.A."/>
            <person name="Couloux A."/>
            <person name="Wincker P."/>
            <person name="Debuchy R."/>
            <person name="Silar P."/>
        </authorList>
    </citation>
    <scope>GENOME REANNOTATION</scope>
    <source>
        <strain evidence="6">S / ATCC MYA-4624 / DSM 980 / FGSC 10383</strain>
    </source>
</reference>
<feature type="transmembrane region" description="Helical" evidence="2">
    <location>
        <begin position="108"/>
        <end position="128"/>
    </location>
</feature>
<feature type="transmembrane region" description="Helical" evidence="2">
    <location>
        <begin position="180"/>
        <end position="198"/>
    </location>
</feature>
<keyword evidence="6" id="KW-1185">Reference proteome</keyword>